<organism evidence="1 2">
    <name type="scientific">Cichorium intybus</name>
    <name type="common">Chicory</name>
    <dbReference type="NCBI Taxonomy" id="13427"/>
    <lineage>
        <taxon>Eukaryota</taxon>
        <taxon>Viridiplantae</taxon>
        <taxon>Streptophyta</taxon>
        <taxon>Embryophyta</taxon>
        <taxon>Tracheophyta</taxon>
        <taxon>Spermatophyta</taxon>
        <taxon>Magnoliopsida</taxon>
        <taxon>eudicotyledons</taxon>
        <taxon>Gunneridae</taxon>
        <taxon>Pentapetalae</taxon>
        <taxon>asterids</taxon>
        <taxon>campanulids</taxon>
        <taxon>Asterales</taxon>
        <taxon>Asteraceae</taxon>
        <taxon>Cichorioideae</taxon>
        <taxon>Cichorieae</taxon>
        <taxon>Cichoriinae</taxon>
        <taxon>Cichorium</taxon>
    </lineage>
</organism>
<accession>A0ACB8YZQ8</accession>
<keyword evidence="2" id="KW-1185">Reference proteome</keyword>
<dbReference type="Proteomes" id="UP001055811">
    <property type="component" value="Linkage Group LG09"/>
</dbReference>
<protein>
    <submittedName>
        <fullName evidence="1">Uncharacterized protein</fullName>
    </submittedName>
</protein>
<comment type="caution">
    <text evidence="1">The sequence shown here is derived from an EMBL/GenBank/DDBJ whole genome shotgun (WGS) entry which is preliminary data.</text>
</comment>
<evidence type="ECO:0000313" key="2">
    <source>
        <dbReference type="Proteomes" id="UP001055811"/>
    </source>
</evidence>
<reference evidence="1 2" key="2">
    <citation type="journal article" date="2022" name="Mol. Ecol. Resour.">
        <title>The genomes of chicory, endive, great burdock and yacon provide insights into Asteraceae paleo-polyploidization history and plant inulin production.</title>
        <authorList>
            <person name="Fan W."/>
            <person name="Wang S."/>
            <person name="Wang H."/>
            <person name="Wang A."/>
            <person name="Jiang F."/>
            <person name="Liu H."/>
            <person name="Zhao H."/>
            <person name="Xu D."/>
            <person name="Zhang Y."/>
        </authorList>
    </citation>
    <scope>NUCLEOTIDE SEQUENCE [LARGE SCALE GENOMIC DNA]</scope>
    <source>
        <strain evidence="2">cv. Punajuju</strain>
        <tissue evidence="1">Leaves</tissue>
    </source>
</reference>
<reference evidence="2" key="1">
    <citation type="journal article" date="2022" name="Mol. Ecol. Resour.">
        <title>The genomes of chicory, endive, great burdock and yacon provide insights into Asteraceae palaeo-polyploidization history and plant inulin production.</title>
        <authorList>
            <person name="Fan W."/>
            <person name="Wang S."/>
            <person name="Wang H."/>
            <person name="Wang A."/>
            <person name="Jiang F."/>
            <person name="Liu H."/>
            <person name="Zhao H."/>
            <person name="Xu D."/>
            <person name="Zhang Y."/>
        </authorList>
    </citation>
    <scope>NUCLEOTIDE SEQUENCE [LARGE SCALE GENOMIC DNA]</scope>
    <source>
        <strain evidence="2">cv. Punajuju</strain>
    </source>
</reference>
<dbReference type="EMBL" id="CM042017">
    <property type="protein sequence ID" value="KAI3690803.1"/>
    <property type="molecule type" value="Genomic_DNA"/>
</dbReference>
<evidence type="ECO:0000313" key="1">
    <source>
        <dbReference type="EMBL" id="KAI3690803.1"/>
    </source>
</evidence>
<gene>
    <name evidence="1" type="ORF">L2E82_49011</name>
</gene>
<name>A0ACB8YZQ8_CICIN</name>
<sequence length="92" mass="10072">MTKGEGRRDRRRFLKSREEINGGSQPPGLLPVPCDDGLGVSHRWVHKGKKDRRRGGILVATTHLLDLLVFGSLLTDLVGSLLSDLVVDLVSS</sequence>
<proteinExistence type="predicted"/>